<gene>
    <name evidence="6" type="ORF">L3081_10050</name>
</gene>
<protein>
    <recommendedName>
        <fullName evidence="1">site-specific DNA-methyltransferase (adenine-specific)</fullName>
        <ecNumber evidence="1">2.1.1.72</ecNumber>
    </recommendedName>
</protein>
<evidence type="ECO:0000256" key="1">
    <source>
        <dbReference type="ARBA" id="ARBA00011900"/>
    </source>
</evidence>
<keyword evidence="3" id="KW-0808">Transferase</keyword>
<dbReference type="GO" id="GO:0008168">
    <property type="term" value="F:methyltransferase activity"/>
    <property type="evidence" value="ECO:0007669"/>
    <property type="project" value="UniProtKB-KW"/>
</dbReference>
<evidence type="ECO:0000313" key="6">
    <source>
        <dbReference type="EMBL" id="MCI2283668.1"/>
    </source>
</evidence>
<dbReference type="InterPro" id="IPR012327">
    <property type="entry name" value="MeTrfase_D12"/>
</dbReference>
<dbReference type="Pfam" id="PF02086">
    <property type="entry name" value="MethyltransfD12"/>
    <property type="match status" value="1"/>
</dbReference>
<dbReference type="EMBL" id="JAKKSL010000002">
    <property type="protein sequence ID" value="MCI2283668.1"/>
    <property type="molecule type" value="Genomic_DNA"/>
</dbReference>
<keyword evidence="4" id="KW-0949">S-adenosyl-L-methionine</keyword>
<sequence>MYPGGKGKTYQHLINLMPPHKKYIEPFLGSGIVIKNKLAAKINIGNDINKSCIDNIDDIQNVTLRNMDSIQLLESESLCKDTLIYCDPPYVASTRRKTKIYRHEYSDNQDEKLLQFLTQQKCMVMISGYESDLYKHYLNDWNLYSFSSQTQNGKATECVWFNFEKPTKLHDSRYLGNCFRERQTIKRRQVRLQQKIKGMNPLERSAFMEWLNTEFPIQGEQL</sequence>
<dbReference type="InterPro" id="IPR002052">
    <property type="entry name" value="DNA_methylase_N6_adenine_CS"/>
</dbReference>
<dbReference type="PANTHER" id="PTHR30481:SF4">
    <property type="entry name" value="SITE-SPECIFIC DNA-METHYLTRANSFERASE (ADENINE-SPECIFIC)"/>
    <property type="match status" value="1"/>
</dbReference>
<dbReference type="RefSeq" id="WP_242285775.1">
    <property type="nucleotide sequence ID" value="NZ_JAKKSL010000002.1"/>
</dbReference>
<organism evidence="6 7">
    <name type="scientific">Colwellia maritima</name>
    <dbReference type="NCBI Taxonomy" id="2912588"/>
    <lineage>
        <taxon>Bacteria</taxon>
        <taxon>Pseudomonadati</taxon>
        <taxon>Pseudomonadota</taxon>
        <taxon>Gammaproteobacteria</taxon>
        <taxon>Alteromonadales</taxon>
        <taxon>Colwelliaceae</taxon>
        <taxon>Colwellia</taxon>
    </lineage>
</organism>
<name>A0ABS9X089_9GAMM</name>
<dbReference type="PANTHER" id="PTHR30481">
    <property type="entry name" value="DNA ADENINE METHYLASE"/>
    <property type="match status" value="1"/>
</dbReference>
<keyword evidence="7" id="KW-1185">Reference proteome</keyword>
<proteinExistence type="predicted"/>
<comment type="catalytic activity">
    <reaction evidence="5">
        <text>a 2'-deoxyadenosine in DNA + S-adenosyl-L-methionine = an N(6)-methyl-2'-deoxyadenosine in DNA + S-adenosyl-L-homocysteine + H(+)</text>
        <dbReference type="Rhea" id="RHEA:15197"/>
        <dbReference type="Rhea" id="RHEA-COMP:12418"/>
        <dbReference type="Rhea" id="RHEA-COMP:12419"/>
        <dbReference type="ChEBI" id="CHEBI:15378"/>
        <dbReference type="ChEBI" id="CHEBI:57856"/>
        <dbReference type="ChEBI" id="CHEBI:59789"/>
        <dbReference type="ChEBI" id="CHEBI:90615"/>
        <dbReference type="ChEBI" id="CHEBI:90616"/>
        <dbReference type="EC" id="2.1.1.72"/>
    </reaction>
</comment>
<dbReference type="InterPro" id="IPR029063">
    <property type="entry name" value="SAM-dependent_MTases_sf"/>
</dbReference>
<dbReference type="Proteomes" id="UP001139646">
    <property type="component" value="Unassembled WGS sequence"/>
</dbReference>
<evidence type="ECO:0000256" key="4">
    <source>
        <dbReference type="ARBA" id="ARBA00022691"/>
    </source>
</evidence>
<evidence type="ECO:0000256" key="2">
    <source>
        <dbReference type="ARBA" id="ARBA00022603"/>
    </source>
</evidence>
<accession>A0ABS9X089</accession>
<dbReference type="EC" id="2.1.1.72" evidence="1"/>
<dbReference type="PROSITE" id="PS00092">
    <property type="entry name" value="N6_MTASE"/>
    <property type="match status" value="1"/>
</dbReference>
<comment type="caution">
    <text evidence="6">The sequence shown here is derived from an EMBL/GenBank/DDBJ whole genome shotgun (WGS) entry which is preliminary data.</text>
</comment>
<dbReference type="GO" id="GO:0032259">
    <property type="term" value="P:methylation"/>
    <property type="evidence" value="ECO:0007669"/>
    <property type="project" value="UniProtKB-KW"/>
</dbReference>
<evidence type="ECO:0000313" key="7">
    <source>
        <dbReference type="Proteomes" id="UP001139646"/>
    </source>
</evidence>
<keyword evidence="2 6" id="KW-0489">Methyltransferase</keyword>
<evidence type="ECO:0000256" key="5">
    <source>
        <dbReference type="ARBA" id="ARBA00047942"/>
    </source>
</evidence>
<reference evidence="6" key="1">
    <citation type="submission" date="2022-01" db="EMBL/GenBank/DDBJ databases">
        <title>Colwellia maritima, isolated from seawater.</title>
        <authorList>
            <person name="Kristyanto S."/>
            <person name="Jung J."/>
            <person name="Jeon C.O."/>
        </authorList>
    </citation>
    <scope>NUCLEOTIDE SEQUENCE</scope>
    <source>
        <strain evidence="6">MSW7</strain>
    </source>
</reference>
<dbReference type="Gene3D" id="3.40.50.150">
    <property type="entry name" value="Vaccinia Virus protein VP39"/>
    <property type="match status" value="1"/>
</dbReference>
<dbReference type="SUPFAM" id="SSF53335">
    <property type="entry name" value="S-adenosyl-L-methionine-dependent methyltransferases"/>
    <property type="match status" value="1"/>
</dbReference>
<evidence type="ECO:0000256" key="3">
    <source>
        <dbReference type="ARBA" id="ARBA00022679"/>
    </source>
</evidence>